<dbReference type="Pfam" id="PF13505">
    <property type="entry name" value="OMP_b-brl"/>
    <property type="match status" value="1"/>
</dbReference>
<dbReference type="PANTHER" id="PTHR34001:SF3">
    <property type="entry name" value="BLL7405 PROTEIN"/>
    <property type="match status" value="1"/>
</dbReference>
<evidence type="ECO:0000256" key="4">
    <source>
        <dbReference type="ARBA" id="ARBA00023237"/>
    </source>
</evidence>
<keyword evidence="3" id="KW-0472">Membrane</keyword>
<evidence type="ECO:0000256" key="2">
    <source>
        <dbReference type="ARBA" id="ARBA00022729"/>
    </source>
</evidence>
<evidence type="ECO:0000313" key="8">
    <source>
        <dbReference type="EMBL" id="MBH0236953.1"/>
    </source>
</evidence>
<dbReference type="Proteomes" id="UP000631694">
    <property type="component" value="Unassembled WGS sequence"/>
</dbReference>
<feature type="signal peptide" evidence="6">
    <location>
        <begin position="1"/>
        <end position="22"/>
    </location>
</feature>
<evidence type="ECO:0000256" key="1">
    <source>
        <dbReference type="ARBA" id="ARBA00004442"/>
    </source>
</evidence>
<evidence type="ECO:0000313" key="9">
    <source>
        <dbReference type="Proteomes" id="UP000631694"/>
    </source>
</evidence>
<dbReference type="InterPro" id="IPR027385">
    <property type="entry name" value="Beta-barrel_OMP"/>
</dbReference>
<comment type="similarity">
    <text evidence="5">Belongs to the Omp25/RopB family.</text>
</comment>
<dbReference type="InterPro" id="IPR011250">
    <property type="entry name" value="OMP/PagP_B-barrel"/>
</dbReference>
<feature type="domain" description="Outer membrane protein beta-barrel" evidence="7">
    <location>
        <begin position="12"/>
        <end position="231"/>
    </location>
</feature>
<dbReference type="PANTHER" id="PTHR34001">
    <property type="entry name" value="BLL7405 PROTEIN"/>
    <property type="match status" value="1"/>
</dbReference>
<dbReference type="GO" id="GO:0009279">
    <property type="term" value="C:cell outer membrane"/>
    <property type="evidence" value="ECO:0007669"/>
    <property type="project" value="UniProtKB-SubCell"/>
</dbReference>
<dbReference type="InterPro" id="IPR051692">
    <property type="entry name" value="OMP-like"/>
</dbReference>
<proteinExistence type="inferred from homology"/>
<comment type="caution">
    <text evidence="8">The sequence shown here is derived from an EMBL/GenBank/DDBJ whole genome shotgun (WGS) entry which is preliminary data.</text>
</comment>
<keyword evidence="2 6" id="KW-0732">Signal</keyword>
<evidence type="ECO:0000256" key="3">
    <source>
        <dbReference type="ARBA" id="ARBA00023136"/>
    </source>
</evidence>
<evidence type="ECO:0000256" key="5">
    <source>
        <dbReference type="ARBA" id="ARBA00038306"/>
    </source>
</evidence>
<protein>
    <submittedName>
        <fullName evidence="8">Porin family protein</fullName>
    </submittedName>
</protein>
<keyword evidence="4" id="KW-0998">Cell outer membrane</keyword>
<accession>A0A931I0Z7</accession>
<feature type="chain" id="PRO_5038101999" evidence="6">
    <location>
        <begin position="23"/>
        <end position="231"/>
    </location>
</feature>
<keyword evidence="9" id="KW-1185">Reference proteome</keyword>
<name>A0A931I0Z7_9HYPH</name>
<gene>
    <name evidence="8" type="ORF">I5731_03875</name>
</gene>
<dbReference type="SUPFAM" id="SSF56925">
    <property type="entry name" value="OMPA-like"/>
    <property type="match status" value="1"/>
</dbReference>
<dbReference type="EMBL" id="JADZLT010000040">
    <property type="protein sequence ID" value="MBH0236953.1"/>
    <property type="molecule type" value="Genomic_DNA"/>
</dbReference>
<evidence type="ECO:0000259" key="7">
    <source>
        <dbReference type="Pfam" id="PF13505"/>
    </source>
</evidence>
<dbReference type="Gene3D" id="2.40.160.20">
    <property type="match status" value="1"/>
</dbReference>
<organism evidence="8 9">
    <name type="scientific">Methylobrevis albus</name>
    <dbReference type="NCBI Taxonomy" id="2793297"/>
    <lineage>
        <taxon>Bacteria</taxon>
        <taxon>Pseudomonadati</taxon>
        <taxon>Pseudomonadota</taxon>
        <taxon>Alphaproteobacteria</taxon>
        <taxon>Hyphomicrobiales</taxon>
        <taxon>Pleomorphomonadaceae</taxon>
        <taxon>Methylobrevis</taxon>
    </lineage>
</organism>
<sequence>MTLRTLLLSMTATAMLAGTAHAADVMSDSPFVPEAAPYNGVYDWSGVYLGVQGGYGFGDSRIDDNGITGLDASLDTDGWFAGGIVGYQYQWNSVVFGIEGEFNWSDFNETAEVQPGNFVGNEVDWFASVNGKLGYALDRILIYGTAGVAFADISTNQRTPGLGASFSQSENYTGWTVGAGIDYAATENIIVGLQYRYYDFGSADYSAVAPFTPRDQDLDVHTISAHLTYKF</sequence>
<dbReference type="AlphaFoldDB" id="A0A931I0Z7"/>
<evidence type="ECO:0000256" key="6">
    <source>
        <dbReference type="SAM" id="SignalP"/>
    </source>
</evidence>
<comment type="subcellular location">
    <subcellularLocation>
        <location evidence="1">Cell outer membrane</location>
    </subcellularLocation>
</comment>
<reference evidence="8" key="1">
    <citation type="submission" date="2020-12" db="EMBL/GenBank/DDBJ databases">
        <title>Methylobrevis albus sp. nov., isolated from fresh water lack sediment.</title>
        <authorList>
            <person name="Zou Q."/>
        </authorList>
    </citation>
    <scope>NUCLEOTIDE SEQUENCE</scope>
    <source>
        <strain evidence="8">L22</strain>
    </source>
</reference>